<dbReference type="PANTHER" id="PTHR37809">
    <property type="entry name" value="RIBOSOMAL PROTEIN S12 METHYLTHIOTRANSFERASE ACCESSORY FACTOR YCAO"/>
    <property type="match status" value="1"/>
</dbReference>
<dbReference type="NCBIfam" id="TIGR03882">
    <property type="entry name" value="cyclo_dehyd_2"/>
    <property type="match status" value="1"/>
</dbReference>
<dbReference type="NCBIfam" id="TIGR03604">
    <property type="entry name" value="TOMM_cyclo_SagD"/>
    <property type="match status" value="1"/>
</dbReference>
<dbReference type="EMBL" id="JOTN01000012">
    <property type="protein sequence ID" value="KEK18641.1"/>
    <property type="molecule type" value="Genomic_DNA"/>
</dbReference>
<dbReference type="InterPro" id="IPR003776">
    <property type="entry name" value="YcaO-like_dom"/>
</dbReference>
<gene>
    <name evidence="2" type="ORF">BAMA_03805</name>
</gene>
<comment type="caution">
    <text evidence="2">The sequence shown here is derived from an EMBL/GenBank/DDBJ whole genome shotgun (WGS) entry which is preliminary data.</text>
</comment>
<feature type="domain" description="YcaO" evidence="1">
    <location>
        <begin position="260"/>
        <end position="642"/>
    </location>
</feature>
<dbReference type="PANTHER" id="PTHR37809:SF1">
    <property type="entry name" value="RIBOSOMAL PROTEIN S12 METHYLTHIOTRANSFERASE ACCESSORY FACTOR YCAO"/>
    <property type="match status" value="1"/>
</dbReference>
<proteinExistence type="predicted"/>
<evidence type="ECO:0000313" key="3">
    <source>
        <dbReference type="Proteomes" id="UP000027822"/>
    </source>
</evidence>
<dbReference type="RefSeq" id="WP_034640188.1">
    <property type="nucleotide sequence ID" value="NZ_CBCSJC010000017.1"/>
</dbReference>
<organism evidence="2 3">
    <name type="scientific">Bacillus manliponensis</name>
    <dbReference type="NCBI Taxonomy" id="574376"/>
    <lineage>
        <taxon>Bacteria</taxon>
        <taxon>Bacillati</taxon>
        <taxon>Bacillota</taxon>
        <taxon>Bacilli</taxon>
        <taxon>Bacillales</taxon>
        <taxon>Bacillaceae</taxon>
        <taxon>Bacillus</taxon>
        <taxon>Bacillus cereus group</taxon>
    </lineage>
</organism>
<dbReference type="Gene3D" id="3.40.50.720">
    <property type="entry name" value="NAD(P)-binding Rossmann-like Domain"/>
    <property type="match status" value="1"/>
</dbReference>
<evidence type="ECO:0000259" key="1">
    <source>
        <dbReference type="PROSITE" id="PS51664"/>
    </source>
</evidence>
<dbReference type="OrthoDB" id="2379922at2"/>
<dbReference type="AlphaFoldDB" id="A0A073JWK2"/>
<dbReference type="Gene3D" id="3.30.1330.230">
    <property type="match status" value="1"/>
</dbReference>
<name>A0A073JWK2_9BACI</name>
<keyword evidence="3" id="KW-1185">Reference proteome</keyword>
<dbReference type="InterPro" id="IPR022291">
    <property type="entry name" value="Bacteriocin_synth_cyclodeHase"/>
</dbReference>
<dbReference type="InterPro" id="IPR027624">
    <property type="entry name" value="TOMM_cyclo_SagD"/>
</dbReference>
<sequence>MSASIVIVGEGLLANYAYEKLSVYYNVNQQNDFQIDINRQTDLLLVLHDIWNPNIHRQAEYIGIPWLRAFISFGEGIIGPFVQPRTSGCSQCADMRRLLASNDSKEMLGVQQKLTEEETKNHDAWASRSGILQMLHILMEEVHEIICYKRSRLTEHICTINLQTFKSSYHFFLPHPLCPMCSQIPDDSPDLAKVTLQPSPKINATSYRSRSMSELQHVLAKDYLSNKTGLLNDKVYDLTPPFADVTINLPLLFGNEGTAGRTLSYEESELTAILEGLERYNGLEARGKRTVVYDTFRNIASYALNPIAVGLHAPDQYKKENFPFQPFHPDRKMKWVWGYSFLQEHPLLVPELLAYYSLSRDGFVYETSNGCAMGGSLEEAILHGIFEVIERDSFLLTWYGELPLPKLDLLSVDDIELQLMMQRIEVVGGYELHAFQSTMEHGIPSVWMIAKNKKEKGMNLLCAAGAHLDPVRAVKGALYELAGMMLTLDEKLENHRKKYEKMLSNPFLVKEMDHHAMLYGLHEAEERLHFLLQNAKPKRTFQDAFGETKRHAYITEDLQCVLQTLKEKNLEVIVVNQTTPEITRNGLHCVKVIIPGMLPMTFGYHLTRLVGLERVLKIPAELGYRKEPLTYEQLNPHPHPFP</sequence>
<reference evidence="2 3" key="1">
    <citation type="submission" date="2014-06" db="EMBL/GenBank/DDBJ databases">
        <title>Draft genome sequence of Bacillus manliponensis JCM 15802 (MCCC 1A00708).</title>
        <authorList>
            <person name="Lai Q."/>
            <person name="Liu Y."/>
            <person name="Shao Z."/>
        </authorList>
    </citation>
    <scope>NUCLEOTIDE SEQUENCE [LARGE SCALE GENOMIC DNA]</scope>
    <source>
        <strain evidence="2 3">JCM 15802</strain>
    </source>
</reference>
<dbReference type="Gene3D" id="3.30.160.660">
    <property type="match status" value="1"/>
</dbReference>
<evidence type="ECO:0000313" key="2">
    <source>
        <dbReference type="EMBL" id="KEK18641.1"/>
    </source>
</evidence>
<dbReference type="Pfam" id="PF02624">
    <property type="entry name" value="YcaO"/>
    <property type="match status" value="1"/>
</dbReference>
<accession>A0A073JWK2</accession>
<protein>
    <submittedName>
        <fullName evidence="2">Bacteriocin biosynthesis protein SagD</fullName>
    </submittedName>
</protein>
<dbReference type="Gene3D" id="3.30.40.250">
    <property type="match status" value="1"/>
</dbReference>
<dbReference type="Proteomes" id="UP000027822">
    <property type="component" value="Unassembled WGS sequence"/>
</dbReference>
<dbReference type="eggNOG" id="COG1944">
    <property type="taxonomic scope" value="Bacteria"/>
</dbReference>
<dbReference type="PROSITE" id="PS51664">
    <property type="entry name" value="YCAO"/>
    <property type="match status" value="1"/>
</dbReference>
<dbReference type="STRING" id="574376.BAMA_03805"/>